<dbReference type="SUPFAM" id="SSF56784">
    <property type="entry name" value="HAD-like"/>
    <property type="match status" value="1"/>
</dbReference>
<comment type="caution">
    <text evidence="1">The sequence shown here is derived from an EMBL/GenBank/DDBJ whole genome shotgun (WGS) entry which is preliminary data.</text>
</comment>
<evidence type="ECO:0000313" key="1">
    <source>
        <dbReference type="EMBL" id="NYI95103.1"/>
    </source>
</evidence>
<dbReference type="Gene3D" id="3.40.50.1000">
    <property type="entry name" value="HAD superfamily/HAD-like"/>
    <property type="match status" value="1"/>
</dbReference>
<organism evidence="1 2">
    <name type="scientific">Streptomonospora nanhaiensis</name>
    <dbReference type="NCBI Taxonomy" id="1323731"/>
    <lineage>
        <taxon>Bacteria</taxon>
        <taxon>Bacillati</taxon>
        <taxon>Actinomycetota</taxon>
        <taxon>Actinomycetes</taxon>
        <taxon>Streptosporangiales</taxon>
        <taxon>Nocardiopsidaceae</taxon>
        <taxon>Streptomonospora</taxon>
    </lineage>
</organism>
<dbReference type="Gene3D" id="1.10.150.240">
    <property type="entry name" value="Putative phosphatase, domain 2"/>
    <property type="match status" value="1"/>
</dbReference>
<dbReference type="InterPro" id="IPR023214">
    <property type="entry name" value="HAD_sf"/>
</dbReference>
<gene>
    <name evidence="1" type="ORF">HNR12_001380</name>
</gene>
<dbReference type="RefSeq" id="WP_179766691.1">
    <property type="nucleotide sequence ID" value="NZ_JACCFO010000001.1"/>
</dbReference>
<keyword evidence="1" id="KW-0378">Hydrolase</keyword>
<dbReference type="GO" id="GO:0016787">
    <property type="term" value="F:hydrolase activity"/>
    <property type="evidence" value="ECO:0007669"/>
    <property type="project" value="UniProtKB-KW"/>
</dbReference>
<dbReference type="AlphaFoldDB" id="A0A853BIJ6"/>
<keyword evidence="2" id="KW-1185">Reference proteome</keyword>
<dbReference type="EMBL" id="JACCFO010000001">
    <property type="protein sequence ID" value="NYI95103.1"/>
    <property type="molecule type" value="Genomic_DNA"/>
</dbReference>
<dbReference type="InterPro" id="IPR023198">
    <property type="entry name" value="PGP-like_dom2"/>
</dbReference>
<name>A0A853BIJ6_9ACTN</name>
<reference evidence="1 2" key="1">
    <citation type="submission" date="2020-07" db="EMBL/GenBank/DDBJ databases">
        <title>Sequencing the genomes of 1000 actinobacteria strains.</title>
        <authorList>
            <person name="Klenk H.-P."/>
        </authorList>
    </citation>
    <scope>NUCLEOTIDE SEQUENCE [LARGE SCALE GENOMIC DNA]</scope>
    <source>
        <strain evidence="1 2">DSM 45927</strain>
    </source>
</reference>
<dbReference type="InterPro" id="IPR036412">
    <property type="entry name" value="HAD-like_sf"/>
</dbReference>
<evidence type="ECO:0000313" key="2">
    <source>
        <dbReference type="Proteomes" id="UP000575985"/>
    </source>
</evidence>
<proteinExistence type="predicted"/>
<sequence length="232" mass="24931">MADTAGVHAAAWKLTMDDLLRRRARRRGDRFRPFDLRDDYLEFFDGRGWRDGVQAFLASRAVRLSPEDAGAGHGPDLTALGERAEYYVRDHVGVFGITAARSSVRLLRDLHEAGLRVAAVSAQCGARSVVAAAGVARWVDLVVDGRDSDRLAWEKGDSGRVLRAEAVRRSGVPPQRAAAVECALEDVAAASADGFGRVIGVDWTRRSAAAFHTCGADVVVSDLAELGAGDFV</sequence>
<dbReference type="Proteomes" id="UP000575985">
    <property type="component" value="Unassembled WGS sequence"/>
</dbReference>
<protein>
    <submittedName>
        <fullName evidence="1">Phosphoglycolate phosphatase-like HAD superfamily hydrolase</fullName>
    </submittedName>
</protein>
<accession>A0A853BIJ6</accession>